<feature type="compositionally biased region" description="Low complexity" evidence="1">
    <location>
        <begin position="100"/>
        <end position="130"/>
    </location>
</feature>
<feature type="transmembrane region" description="Helical" evidence="2">
    <location>
        <begin position="29"/>
        <end position="48"/>
    </location>
</feature>
<dbReference type="EMBL" id="QMFB01000003">
    <property type="protein sequence ID" value="RAV21762.1"/>
    <property type="molecule type" value="Genomic_DNA"/>
</dbReference>
<evidence type="ECO:0000313" key="3">
    <source>
        <dbReference type="EMBL" id="RAV21762.1"/>
    </source>
</evidence>
<feature type="compositionally biased region" description="Polar residues" evidence="1">
    <location>
        <begin position="82"/>
        <end position="91"/>
    </location>
</feature>
<comment type="caution">
    <text evidence="3">The sequence shown here is derived from an EMBL/GenBank/DDBJ whole genome shotgun (WGS) entry which is preliminary data.</text>
</comment>
<evidence type="ECO:0000256" key="2">
    <source>
        <dbReference type="SAM" id="Phobius"/>
    </source>
</evidence>
<protein>
    <submittedName>
        <fullName evidence="3">Uncharacterized protein</fullName>
    </submittedName>
</protein>
<keyword evidence="2" id="KW-0472">Membrane</keyword>
<keyword evidence="4" id="KW-1185">Reference proteome</keyword>
<keyword evidence="2" id="KW-0812">Transmembrane</keyword>
<gene>
    <name evidence="3" type="ORF">DQG23_06780</name>
</gene>
<sequence length="163" mass="17404">MQVRMHVFDIHIQGFSDEKGWWKMNLIDLLLKNAHIIIFVAIGLFTMWTKARKQQRQTGTGMPSFGGPTTAGAGERREKRPSTSAGSNAIRSEQEQQRTASASVASSGAAMSSGRPGAAAARAARPSEGGSSDGGLTLDNAAQGVIWAEVLGPPRAKNPYRPR</sequence>
<dbReference type="Proteomes" id="UP000250369">
    <property type="component" value="Unassembled WGS sequence"/>
</dbReference>
<evidence type="ECO:0000256" key="1">
    <source>
        <dbReference type="SAM" id="MobiDB-lite"/>
    </source>
</evidence>
<organism evidence="3 4">
    <name type="scientific">Paenibacillus contaminans</name>
    <dbReference type="NCBI Taxonomy" id="450362"/>
    <lineage>
        <taxon>Bacteria</taxon>
        <taxon>Bacillati</taxon>
        <taxon>Bacillota</taxon>
        <taxon>Bacilli</taxon>
        <taxon>Bacillales</taxon>
        <taxon>Paenibacillaceae</taxon>
        <taxon>Paenibacillus</taxon>
    </lineage>
</organism>
<name>A0A329MQD1_9BACL</name>
<keyword evidence="2" id="KW-1133">Transmembrane helix</keyword>
<accession>A0A329MQD1</accession>
<feature type="region of interest" description="Disordered" evidence="1">
    <location>
        <begin position="55"/>
        <end position="138"/>
    </location>
</feature>
<dbReference type="AlphaFoldDB" id="A0A329MQD1"/>
<proteinExistence type="predicted"/>
<reference evidence="3 4" key="1">
    <citation type="journal article" date="2009" name="Int. J. Syst. Evol. Microbiol.">
        <title>Paenibacillus contaminans sp. nov., isolated from a contaminated laboratory plate.</title>
        <authorList>
            <person name="Chou J.H."/>
            <person name="Lee J.H."/>
            <person name="Lin M.C."/>
            <person name="Chang P.S."/>
            <person name="Arun A.B."/>
            <person name="Young C.C."/>
            <person name="Chen W.M."/>
        </authorList>
    </citation>
    <scope>NUCLEOTIDE SEQUENCE [LARGE SCALE GENOMIC DNA]</scope>
    <source>
        <strain evidence="3 4">CKOBP-6</strain>
    </source>
</reference>
<evidence type="ECO:0000313" key="4">
    <source>
        <dbReference type="Proteomes" id="UP000250369"/>
    </source>
</evidence>